<feature type="transmembrane region" description="Helical" evidence="1">
    <location>
        <begin position="68"/>
        <end position="87"/>
    </location>
</feature>
<comment type="caution">
    <text evidence="3">The sequence shown here is derived from an EMBL/GenBank/DDBJ whole genome shotgun (WGS) entry which is preliminary data.</text>
</comment>
<feature type="transmembrane region" description="Helical" evidence="1">
    <location>
        <begin position="243"/>
        <end position="262"/>
    </location>
</feature>
<feature type="transmembrane region" description="Helical" evidence="1">
    <location>
        <begin position="38"/>
        <end position="56"/>
    </location>
</feature>
<dbReference type="AlphaFoldDB" id="A0A4S2B1U2"/>
<dbReference type="Gene3D" id="1.10.3730.20">
    <property type="match status" value="1"/>
</dbReference>
<feature type="transmembrane region" description="Helical" evidence="1">
    <location>
        <begin position="145"/>
        <end position="170"/>
    </location>
</feature>
<sequence length="313" mass="33978">MNAKAKGYILGSIAAASYGMNPLFALPLYKAGMNPDSVLFFRYLFAIPLLGIMIKARGRTFKIQRKETFPLIIMGLLVALSSLTLFLSYNYMAAGIASTLLFVYPIMVALIMAMVFKEKLTLQTIVCMLLALGGIGLLYESEDGSTLSLIGTLLVFASSLSYAIYIVGINQTSLKNVATLKVTFYVLLFGLSLFVARLLYSGVLNTPDQWYLWGNLLALAVFPTAISFLCTTGAIQYIGSTPTAILGALEPVTAIFFGITVFGEGLTVRESVGLVMIIVAVTLVIAGGNITSHLVRFRKLFPRLPMIRSKKSN</sequence>
<protein>
    <submittedName>
        <fullName evidence="3">DMT family transporter</fullName>
    </submittedName>
</protein>
<organism evidence="3 4">
    <name type="scientific">Bacteroides muris</name>
    <name type="common">ex Afrizal et al. 2022</name>
    <dbReference type="NCBI Taxonomy" id="2516960"/>
    <lineage>
        <taxon>Bacteria</taxon>
        <taxon>Pseudomonadati</taxon>
        <taxon>Bacteroidota</taxon>
        <taxon>Bacteroidia</taxon>
        <taxon>Bacteroidales</taxon>
        <taxon>Bacteroidaceae</taxon>
        <taxon>Bacteroides</taxon>
    </lineage>
</organism>
<feature type="transmembrane region" description="Helical" evidence="1">
    <location>
        <begin position="7"/>
        <end position="26"/>
    </location>
</feature>
<dbReference type="PANTHER" id="PTHR22911">
    <property type="entry name" value="ACYL-MALONYL CONDENSING ENZYME-RELATED"/>
    <property type="match status" value="1"/>
</dbReference>
<dbReference type="InterPro" id="IPR000620">
    <property type="entry name" value="EamA_dom"/>
</dbReference>
<evidence type="ECO:0000313" key="4">
    <source>
        <dbReference type="Proteomes" id="UP000310532"/>
    </source>
</evidence>
<reference evidence="3 4" key="1">
    <citation type="submission" date="2019-04" db="EMBL/GenBank/DDBJ databases">
        <title>Microbes associate with the intestines of laboratory mice.</title>
        <authorList>
            <person name="Navarre W."/>
            <person name="Wong E."/>
            <person name="Huang K."/>
            <person name="Tropini C."/>
            <person name="Ng K."/>
            <person name="Yu B."/>
        </authorList>
    </citation>
    <scope>NUCLEOTIDE SEQUENCE [LARGE SCALE GENOMIC DNA]</scope>
    <source>
        <strain evidence="3 4">NM69_E16B</strain>
    </source>
</reference>
<feature type="transmembrane region" description="Helical" evidence="1">
    <location>
        <begin position="212"/>
        <end position="231"/>
    </location>
</feature>
<keyword evidence="1" id="KW-0472">Membrane</keyword>
<evidence type="ECO:0000256" key="1">
    <source>
        <dbReference type="SAM" id="Phobius"/>
    </source>
</evidence>
<feature type="domain" description="EamA" evidence="2">
    <location>
        <begin position="150"/>
        <end position="285"/>
    </location>
</feature>
<feature type="transmembrane region" description="Helical" evidence="1">
    <location>
        <begin position="274"/>
        <end position="295"/>
    </location>
</feature>
<dbReference type="Proteomes" id="UP000310532">
    <property type="component" value="Unassembled WGS sequence"/>
</dbReference>
<dbReference type="RefSeq" id="WP_136009531.1">
    <property type="nucleotide sequence ID" value="NZ_SRYZ01000008.1"/>
</dbReference>
<dbReference type="Pfam" id="PF00892">
    <property type="entry name" value="EamA"/>
    <property type="match status" value="2"/>
</dbReference>
<feature type="transmembrane region" description="Helical" evidence="1">
    <location>
        <begin position="182"/>
        <end position="200"/>
    </location>
</feature>
<keyword evidence="1" id="KW-1133">Transmembrane helix</keyword>
<keyword evidence="1" id="KW-0812">Transmembrane</keyword>
<proteinExistence type="predicted"/>
<feature type="transmembrane region" description="Helical" evidence="1">
    <location>
        <begin position="93"/>
        <end position="113"/>
    </location>
</feature>
<evidence type="ECO:0000313" key="3">
    <source>
        <dbReference type="EMBL" id="TGY07761.1"/>
    </source>
</evidence>
<dbReference type="GO" id="GO:0016020">
    <property type="term" value="C:membrane"/>
    <property type="evidence" value="ECO:0007669"/>
    <property type="project" value="InterPro"/>
</dbReference>
<dbReference type="InterPro" id="IPR037185">
    <property type="entry name" value="EmrE-like"/>
</dbReference>
<gene>
    <name evidence="3" type="ORF">E5355_05675</name>
</gene>
<keyword evidence="4" id="KW-1185">Reference proteome</keyword>
<feature type="domain" description="EamA" evidence="2">
    <location>
        <begin position="6"/>
        <end position="138"/>
    </location>
</feature>
<dbReference type="EMBL" id="SRYZ01000008">
    <property type="protein sequence ID" value="TGY07761.1"/>
    <property type="molecule type" value="Genomic_DNA"/>
</dbReference>
<name>A0A4S2B1U2_9BACE</name>
<dbReference type="SUPFAM" id="SSF103481">
    <property type="entry name" value="Multidrug resistance efflux transporter EmrE"/>
    <property type="match status" value="2"/>
</dbReference>
<accession>A0A4S2B1U2</accession>
<feature type="transmembrane region" description="Helical" evidence="1">
    <location>
        <begin position="120"/>
        <end position="139"/>
    </location>
</feature>
<dbReference type="PANTHER" id="PTHR22911:SF137">
    <property type="entry name" value="SOLUTE CARRIER FAMILY 35 MEMBER G2-RELATED"/>
    <property type="match status" value="1"/>
</dbReference>
<evidence type="ECO:0000259" key="2">
    <source>
        <dbReference type="Pfam" id="PF00892"/>
    </source>
</evidence>